<keyword evidence="2" id="KW-1185">Reference proteome</keyword>
<dbReference type="AlphaFoldDB" id="A0A4C1Y9D8"/>
<protein>
    <submittedName>
        <fullName evidence="1">Uncharacterized protein</fullName>
    </submittedName>
</protein>
<accession>A0A4C1Y9D8</accession>
<name>A0A4C1Y9D8_EUMVA</name>
<organism evidence="1 2">
    <name type="scientific">Eumeta variegata</name>
    <name type="common">Bagworm moth</name>
    <name type="synonym">Eumeta japonica</name>
    <dbReference type="NCBI Taxonomy" id="151549"/>
    <lineage>
        <taxon>Eukaryota</taxon>
        <taxon>Metazoa</taxon>
        <taxon>Ecdysozoa</taxon>
        <taxon>Arthropoda</taxon>
        <taxon>Hexapoda</taxon>
        <taxon>Insecta</taxon>
        <taxon>Pterygota</taxon>
        <taxon>Neoptera</taxon>
        <taxon>Endopterygota</taxon>
        <taxon>Lepidoptera</taxon>
        <taxon>Glossata</taxon>
        <taxon>Ditrysia</taxon>
        <taxon>Tineoidea</taxon>
        <taxon>Psychidae</taxon>
        <taxon>Oiketicinae</taxon>
        <taxon>Eumeta</taxon>
    </lineage>
</organism>
<proteinExistence type="predicted"/>
<evidence type="ECO:0000313" key="1">
    <source>
        <dbReference type="EMBL" id="GBP71147.1"/>
    </source>
</evidence>
<dbReference type="Proteomes" id="UP000299102">
    <property type="component" value="Unassembled WGS sequence"/>
</dbReference>
<sequence>MTFLLRFFQAPVTSPAVSNSSLYFFTHRFFKMMTLEKWQETLGFGLRRLRLVPYTGIGDDALACDNTKRLTSNTLRFDLRRGPLIVYFLL</sequence>
<evidence type="ECO:0000313" key="2">
    <source>
        <dbReference type="Proteomes" id="UP000299102"/>
    </source>
</evidence>
<gene>
    <name evidence="1" type="ORF">EVAR_37242_1</name>
</gene>
<comment type="caution">
    <text evidence="1">The sequence shown here is derived from an EMBL/GenBank/DDBJ whole genome shotgun (WGS) entry which is preliminary data.</text>
</comment>
<reference evidence="1 2" key="1">
    <citation type="journal article" date="2019" name="Commun. Biol.">
        <title>The bagworm genome reveals a unique fibroin gene that provides high tensile strength.</title>
        <authorList>
            <person name="Kono N."/>
            <person name="Nakamura H."/>
            <person name="Ohtoshi R."/>
            <person name="Tomita M."/>
            <person name="Numata K."/>
            <person name="Arakawa K."/>
        </authorList>
    </citation>
    <scope>NUCLEOTIDE SEQUENCE [LARGE SCALE GENOMIC DNA]</scope>
</reference>
<dbReference type="EMBL" id="BGZK01001098">
    <property type="protein sequence ID" value="GBP71147.1"/>
    <property type="molecule type" value="Genomic_DNA"/>
</dbReference>